<organism evidence="2 3">
    <name type="scientific">Lentibacillus salinarum</name>
    <dbReference type="NCBI Taxonomy" id="446820"/>
    <lineage>
        <taxon>Bacteria</taxon>
        <taxon>Bacillati</taxon>
        <taxon>Bacillota</taxon>
        <taxon>Bacilli</taxon>
        <taxon>Bacillales</taxon>
        <taxon>Bacillaceae</taxon>
        <taxon>Lentibacillus</taxon>
    </lineage>
</organism>
<dbReference type="InterPro" id="IPR007630">
    <property type="entry name" value="RNA_pol_sigma70_r4"/>
</dbReference>
<dbReference type="Proteomes" id="UP001597178">
    <property type="component" value="Unassembled WGS sequence"/>
</dbReference>
<dbReference type="Pfam" id="PF04545">
    <property type="entry name" value="Sigma70_r4"/>
    <property type="match status" value="1"/>
</dbReference>
<dbReference type="InterPro" id="IPR013324">
    <property type="entry name" value="RNA_pol_sigma_r3/r4-like"/>
</dbReference>
<proteinExistence type="predicted"/>
<gene>
    <name evidence="2" type="ORF">ACFQ4A_15600</name>
</gene>
<feature type="domain" description="RNA polymerase sigma-70 region 4" evidence="1">
    <location>
        <begin position="73"/>
        <end position="120"/>
    </location>
</feature>
<keyword evidence="3" id="KW-1185">Reference proteome</keyword>
<reference evidence="3" key="1">
    <citation type="journal article" date="2019" name="Int. J. Syst. Evol. Microbiol.">
        <title>The Global Catalogue of Microorganisms (GCM) 10K type strain sequencing project: providing services to taxonomists for standard genome sequencing and annotation.</title>
        <authorList>
            <consortium name="The Broad Institute Genomics Platform"/>
            <consortium name="The Broad Institute Genome Sequencing Center for Infectious Disease"/>
            <person name="Wu L."/>
            <person name="Ma J."/>
        </authorList>
    </citation>
    <scope>NUCLEOTIDE SEQUENCE [LARGE SCALE GENOMIC DNA]</scope>
    <source>
        <strain evidence="3">CCUG 54822</strain>
    </source>
</reference>
<dbReference type="EMBL" id="JBHTNH010000029">
    <property type="protein sequence ID" value="MFD1363073.1"/>
    <property type="molecule type" value="Genomic_DNA"/>
</dbReference>
<dbReference type="RefSeq" id="WP_382402238.1">
    <property type="nucleotide sequence ID" value="NZ_JBHTNH010000029.1"/>
</dbReference>
<accession>A0ABW3ZYX8</accession>
<sequence length="127" mass="14712">MSKSLQLRANYKARIHELETMLPDGADSLNGEVGNEDIMNYLHRRRVQDGLTNLRTACDFLGIRRGEAVPRQWLEELTDTEQQVFLDYFENRKGYTEIGSLMGLEQMEVKKIFKSSLQQVMKQAGRD</sequence>
<dbReference type="SUPFAM" id="SSF88659">
    <property type="entry name" value="Sigma3 and sigma4 domains of RNA polymerase sigma factors"/>
    <property type="match status" value="1"/>
</dbReference>
<evidence type="ECO:0000313" key="3">
    <source>
        <dbReference type="Proteomes" id="UP001597178"/>
    </source>
</evidence>
<evidence type="ECO:0000313" key="2">
    <source>
        <dbReference type="EMBL" id="MFD1363073.1"/>
    </source>
</evidence>
<name>A0ABW3ZYX8_9BACI</name>
<comment type="caution">
    <text evidence="2">The sequence shown here is derived from an EMBL/GenBank/DDBJ whole genome shotgun (WGS) entry which is preliminary data.</text>
</comment>
<evidence type="ECO:0000259" key="1">
    <source>
        <dbReference type="Pfam" id="PF04545"/>
    </source>
</evidence>
<protein>
    <submittedName>
        <fullName evidence="2">Sigma factor-like helix-turn-helix DNA-binding protein</fullName>
    </submittedName>
</protein>